<organism evidence="4 5">
    <name type="scientific">Aquilegia coerulea</name>
    <name type="common">Rocky mountain columbine</name>
    <dbReference type="NCBI Taxonomy" id="218851"/>
    <lineage>
        <taxon>Eukaryota</taxon>
        <taxon>Viridiplantae</taxon>
        <taxon>Streptophyta</taxon>
        <taxon>Embryophyta</taxon>
        <taxon>Tracheophyta</taxon>
        <taxon>Spermatophyta</taxon>
        <taxon>Magnoliopsida</taxon>
        <taxon>Ranunculales</taxon>
        <taxon>Ranunculaceae</taxon>
        <taxon>Thalictroideae</taxon>
        <taxon>Aquilegia</taxon>
    </lineage>
</organism>
<dbReference type="PROSITE" id="PS50096">
    <property type="entry name" value="IQ"/>
    <property type="match status" value="1"/>
</dbReference>
<dbReference type="GO" id="GO:0009506">
    <property type="term" value="C:plasmodesma"/>
    <property type="evidence" value="ECO:0007669"/>
    <property type="project" value="TreeGrafter"/>
</dbReference>
<dbReference type="InterPro" id="IPR000048">
    <property type="entry name" value="IQ_motif_EF-hand-BS"/>
</dbReference>
<dbReference type="PROSITE" id="PS51035">
    <property type="entry name" value="BAG"/>
    <property type="match status" value="1"/>
</dbReference>
<evidence type="ECO:0000259" key="3">
    <source>
        <dbReference type="PROSITE" id="PS51035"/>
    </source>
</evidence>
<reference evidence="4 5" key="1">
    <citation type="submission" date="2017-09" db="EMBL/GenBank/DDBJ databases">
        <title>WGS assembly of Aquilegia coerulea Goldsmith.</title>
        <authorList>
            <person name="Hodges S."/>
            <person name="Kramer E."/>
            <person name="Nordborg M."/>
            <person name="Tomkins J."/>
            <person name="Borevitz J."/>
            <person name="Derieg N."/>
            <person name="Yan J."/>
            <person name="Mihaltcheva S."/>
            <person name="Hayes R.D."/>
            <person name="Rokhsar D."/>
        </authorList>
    </citation>
    <scope>NUCLEOTIDE SEQUENCE [LARGE SCALE GENOMIC DNA]</scope>
    <source>
        <strain evidence="5">cv. Goldsmith</strain>
    </source>
</reference>
<dbReference type="OrthoDB" id="1923217at2759"/>
<dbReference type="GO" id="GO:0006457">
    <property type="term" value="P:protein folding"/>
    <property type="evidence" value="ECO:0007669"/>
    <property type="project" value="TreeGrafter"/>
</dbReference>
<gene>
    <name evidence="4" type="ORF">AQUCO_02100079v1</name>
</gene>
<accession>A0A2G5DEU5</accession>
<dbReference type="InterPro" id="IPR003103">
    <property type="entry name" value="BAG_domain"/>
</dbReference>
<dbReference type="Gene3D" id="1.20.58.120">
    <property type="entry name" value="BAG domain"/>
    <property type="match status" value="1"/>
</dbReference>
<feature type="domain" description="BAG" evidence="3">
    <location>
        <begin position="116"/>
        <end position="193"/>
    </location>
</feature>
<dbReference type="PANTHER" id="PTHR33322">
    <property type="entry name" value="BAG DOMAIN CONTAINING PROTEIN, EXPRESSED"/>
    <property type="match status" value="1"/>
</dbReference>
<evidence type="ECO:0000256" key="2">
    <source>
        <dbReference type="SAM" id="MobiDB-lite"/>
    </source>
</evidence>
<proteinExistence type="predicted"/>
<dbReference type="SUPFAM" id="SSF63491">
    <property type="entry name" value="BAG domain"/>
    <property type="match status" value="1"/>
</dbReference>
<keyword evidence="5" id="KW-1185">Reference proteome</keyword>
<sequence>MEDMTKESTSKSIIYSKKANSSLSIHKFFRSKKKKKMHDLFGRRFYNPSSSYNHHHPSYTTTTTRYRDIPVERNFSSPKVFSIPVHYVGKEINRSTAALRIQKVFRGFLVRKRVKAILGIKKQVDDIEKKFYEKDLVDLLKKDGKERLKLNEMLMGLLFKLDSIRGIDSGVRELRKSVIKKAIMLQESLDSIVFEQEEKQEETLNQDVEEQNWEFVESDDDEAVEETNLGEELGQGDSNLDGEVEMQETLDREVVEEGNLDEYCGKKDATMEIECKQEEKTDDGMKELMEKLMEKNEMLVGMVADLSEKNKLQAQVNQMQARVLSSLIKRVDNLERSFKNERSKCKKQRKQVAGSQDAYKKP</sequence>
<dbReference type="Pfam" id="PF02179">
    <property type="entry name" value="BAG"/>
    <property type="match status" value="1"/>
</dbReference>
<evidence type="ECO:0000313" key="5">
    <source>
        <dbReference type="Proteomes" id="UP000230069"/>
    </source>
</evidence>
<dbReference type="SMART" id="SM00264">
    <property type="entry name" value="BAG"/>
    <property type="match status" value="1"/>
</dbReference>
<dbReference type="InParanoid" id="A0A2G5DEU5"/>
<keyword evidence="1" id="KW-0143">Chaperone</keyword>
<dbReference type="GO" id="GO:0051087">
    <property type="term" value="F:protein-folding chaperone binding"/>
    <property type="evidence" value="ECO:0007669"/>
    <property type="project" value="InterPro"/>
</dbReference>
<dbReference type="InterPro" id="IPR036533">
    <property type="entry name" value="BAG_dom_sf"/>
</dbReference>
<protein>
    <recommendedName>
        <fullName evidence="3">BAG domain-containing protein</fullName>
    </recommendedName>
</protein>
<dbReference type="AlphaFoldDB" id="A0A2G5DEU5"/>
<feature type="region of interest" description="Disordered" evidence="2">
    <location>
        <begin position="339"/>
        <end position="362"/>
    </location>
</feature>
<dbReference type="Proteomes" id="UP000230069">
    <property type="component" value="Unassembled WGS sequence"/>
</dbReference>
<dbReference type="SMART" id="SM00015">
    <property type="entry name" value="IQ"/>
    <property type="match status" value="1"/>
</dbReference>
<dbReference type="STRING" id="218851.A0A2G5DEU5"/>
<dbReference type="PANTHER" id="PTHR33322:SF4">
    <property type="entry name" value="BAG DOMAIN CONTAINING PROTEIN, EXPRESSED"/>
    <property type="match status" value="1"/>
</dbReference>
<name>A0A2G5DEU5_AQUCA</name>
<evidence type="ECO:0000256" key="1">
    <source>
        <dbReference type="ARBA" id="ARBA00023186"/>
    </source>
</evidence>
<dbReference type="InterPro" id="IPR040400">
    <property type="entry name" value="BAG5/6/7/8"/>
</dbReference>
<evidence type="ECO:0000313" key="4">
    <source>
        <dbReference type="EMBL" id="PIA41992.1"/>
    </source>
</evidence>
<dbReference type="Pfam" id="PF00612">
    <property type="entry name" value="IQ"/>
    <property type="match status" value="1"/>
</dbReference>
<dbReference type="EMBL" id="KZ305038">
    <property type="protein sequence ID" value="PIA41992.1"/>
    <property type="molecule type" value="Genomic_DNA"/>
</dbReference>